<reference evidence="1 2" key="1">
    <citation type="submission" date="2021-06" db="EMBL/GenBank/DDBJ databases">
        <title>Caerostris darwini draft genome.</title>
        <authorList>
            <person name="Kono N."/>
            <person name="Arakawa K."/>
        </authorList>
    </citation>
    <scope>NUCLEOTIDE SEQUENCE [LARGE SCALE GENOMIC DNA]</scope>
</reference>
<name>A0AAV4RK19_9ARAC</name>
<organism evidence="1 2">
    <name type="scientific">Caerostris darwini</name>
    <dbReference type="NCBI Taxonomy" id="1538125"/>
    <lineage>
        <taxon>Eukaryota</taxon>
        <taxon>Metazoa</taxon>
        <taxon>Ecdysozoa</taxon>
        <taxon>Arthropoda</taxon>
        <taxon>Chelicerata</taxon>
        <taxon>Arachnida</taxon>
        <taxon>Araneae</taxon>
        <taxon>Araneomorphae</taxon>
        <taxon>Entelegynae</taxon>
        <taxon>Araneoidea</taxon>
        <taxon>Araneidae</taxon>
        <taxon>Caerostris</taxon>
    </lineage>
</organism>
<evidence type="ECO:0000313" key="2">
    <source>
        <dbReference type="Proteomes" id="UP001054837"/>
    </source>
</evidence>
<accession>A0AAV4RK19</accession>
<keyword evidence="2" id="KW-1185">Reference proteome</keyword>
<dbReference type="Proteomes" id="UP001054837">
    <property type="component" value="Unassembled WGS sequence"/>
</dbReference>
<dbReference type="EMBL" id="BPLQ01006393">
    <property type="protein sequence ID" value="GIY22050.1"/>
    <property type="molecule type" value="Genomic_DNA"/>
</dbReference>
<dbReference type="AlphaFoldDB" id="A0AAV4RK19"/>
<gene>
    <name evidence="1" type="ORF">CDAR_546351</name>
</gene>
<evidence type="ECO:0000313" key="1">
    <source>
        <dbReference type="EMBL" id="GIY22050.1"/>
    </source>
</evidence>
<protein>
    <submittedName>
        <fullName evidence="1">Uncharacterized protein</fullName>
    </submittedName>
</protein>
<proteinExistence type="predicted"/>
<sequence length="88" mass="10368">MQHGSSQNLARYIHRHQPSLFQNTLCKQIENYSTHRAINLTFESKDLRWESTHRFVIDTDISCQWETADDDTVATPLASCEEWRKSEN</sequence>
<comment type="caution">
    <text evidence="1">The sequence shown here is derived from an EMBL/GenBank/DDBJ whole genome shotgun (WGS) entry which is preliminary data.</text>
</comment>